<evidence type="ECO:0000256" key="5">
    <source>
        <dbReference type="ARBA" id="ARBA00022691"/>
    </source>
</evidence>
<evidence type="ECO:0000256" key="1">
    <source>
        <dbReference type="ARBA" id="ARBA00022490"/>
    </source>
</evidence>
<keyword evidence="4 7" id="KW-0808">Transferase</keyword>
<dbReference type="GO" id="GO:0052916">
    <property type="term" value="F:23S rRNA (guanine(1835)-N(2))-methyltransferase activity"/>
    <property type="evidence" value="ECO:0007669"/>
    <property type="project" value="UniProtKB-EC"/>
</dbReference>
<dbReference type="Gene3D" id="3.40.50.150">
    <property type="entry name" value="Vaccinia Virus protein VP39"/>
    <property type="match status" value="2"/>
</dbReference>
<dbReference type="EMBL" id="OMOJ01000002">
    <property type="protein sequence ID" value="SPF79927.1"/>
    <property type="molecule type" value="Genomic_DNA"/>
</dbReference>
<dbReference type="EC" id="2.1.1.174" evidence="7"/>
<accession>A0A2R8AVG8</accession>
<evidence type="ECO:0000256" key="3">
    <source>
        <dbReference type="ARBA" id="ARBA00022603"/>
    </source>
</evidence>
<feature type="domain" description="Methyltransferase small" evidence="6">
    <location>
        <begin position="186"/>
        <end position="347"/>
    </location>
</feature>
<evidence type="ECO:0000313" key="7">
    <source>
        <dbReference type="EMBL" id="SPF79927.1"/>
    </source>
</evidence>
<dbReference type="Proteomes" id="UP000244904">
    <property type="component" value="Unassembled WGS sequence"/>
</dbReference>
<dbReference type="Pfam" id="PF05175">
    <property type="entry name" value="MTS"/>
    <property type="match status" value="1"/>
</dbReference>
<dbReference type="InterPro" id="IPR029063">
    <property type="entry name" value="SAM-dependent_MTases_sf"/>
</dbReference>
<dbReference type="InterPro" id="IPR046977">
    <property type="entry name" value="RsmC/RlmG"/>
</dbReference>
<name>A0A2R8AVG8_9RHOB</name>
<dbReference type="PROSITE" id="PS01131">
    <property type="entry name" value="RRNA_A_DIMETH"/>
    <property type="match status" value="1"/>
</dbReference>
<dbReference type="CDD" id="cd02440">
    <property type="entry name" value="AdoMet_MTases"/>
    <property type="match status" value="1"/>
</dbReference>
<dbReference type="SUPFAM" id="SSF53335">
    <property type="entry name" value="S-adenosyl-L-methionine-dependent methyltransferases"/>
    <property type="match status" value="1"/>
</dbReference>
<dbReference type="PANTHER" id="PTHR47816">
    <property type="entry name" value="RIBOSOMAL RNA SMALL SUBUNIT METHYLTRANSFERASE C"/>
    <property type="match status" value="1"/>
</dbReference>
<dbReference type="InterPro" id="IPR007848">
    <property type="entry name" value="Small_mtfrase_dom"/>
</dbReference>
<dbReference type="InterPro" id="IPR002052">
    <property type="entry name" value="DNA_methylase_N6_adenine_CS"/>
</dbReference>
<dbReference type="PROSITE" id="PS00092">
    <property type="entry name" value="N6_MTASE"/>
    <property type="match status" value="1"/>
</dbReference>
<proteinExistence type="predicted"/>
<evidence type="ECO:0000256" key="4">
    <source>
        <dbReference type="ARBA" id="ARBA00022679"/>
    </source>
</evidence>
<dbReference type="AlphaFoldDB" id="A0A2R8AVG8"/>
<keyword evidence="1" id="KW-0963">Cytoplasm</keyword>
<dbReference type="GO" id="GO:0000179">
    <property type="term" value="F:rRNA (adenine-N6,N6-)-dimethyltransferase activity"/>
    <property type="evidence" value="ECO:0007669"/>
    <property type="project" value="InterPro"/>
</dbReference>
<dbReference type="InterPro" id="IPR020596">
    <property type="entry name" value="rRNA_Ade_Mease_Trfase_CS"/>
</dbReference>
<sequence>MPAATSIRCNARWNGNNPRVALALSDMTFDRINHCLRHGAVPLPESGTIAVFGGVPDGSLPAIAADRLQIISPNWMVHRALGRSHAATKTAPDGDIAACIVQIPRARALAHALIHQAAALAPDGWIIVDGAKTDGVDSILKAVKSRIEIDGTQSKAHGKVFWFRAAPVFDDWASPGPTANRDGYMTIEGVFSADGIDPASAALVAALPSKLGPHVTDLGGGWGYLTAEVLKRDGVTSVDLVEVDHNALACARLNVADDRVRFHWDDATTWQARQLADTIVMNPPFHVGRSGDPGLGQAFITHAATCLKPTGQLWMVANRHLPYEATLETLFGVVEDLGGGSKFKILRASKPKRTRR</sequence>
<evidence type="ECO:0000256" key="2">
    <source>
        <dbReference type="ARBA" id="ARBA00022552"/>
    </source>
</evidence>
<dbReference type="PANTHER" id="PTHR47816:SF4">
    <property type="entry name" value="RIBOSOMAL RNA SMALL SUBUNIT METHYLTRANSFERASE C"/>
    <property type="match status" value="1"/>
</dbReference>
<keyword evidence="3 7" id="KW-0489">Methyltransferase</keyword>
<evidence type="ECO:0000259" key="6">
    <source>
        <dbReference type="Pfam" id="PF05175"/>
    </source>
</evidence>
<reference evidence="8" key="1">
    <citation type="submission" date="2018-03" db="EMBL/GenBank/DDBJ databases">
        <authorList>
            <person name="Rodrigo-Torres L."/>
            <person name="Arahal R. D."/>
            <person name="Lucena T."/>
        </authorList>
    </citation>
    <scope>NUCLEOTIDE SEQUENCE [LARGE SCALE GENOMIC DNA]</scope>
    <source>
        <strain evidence="8">CECT 8871</strain>
    </source>
</reference>
<keyword evidence="5" id="KW-0949">S-adenosyl-L-methionine</keyword>
<protein>
    <submittedName>
        <fullName evidence="7">Ribosomal RNA large subunit methyltransferase G</fullName>
        <ecNumber evidence="7">2.1.1.174</ecNumber>
    </submittedName>
</protein>
<gene>
    <name evidence="7" type="primary">rlmG</name>
    <name evidence="7" type="ORF">PRI8871_01729</name>
</gene>
<keyword evidence="8" id="KW-1185">Reference proteome</keyword>
<keyword evidence="2" id="KW-0698">rRNA processing</keyword>
<organism evidence="7 8">
    <name type="scientific">Pseudoprimorskyibacter insulae</name>
    <dbReference type="NCBI Taxonomy" id="1695997"/>
    <lineage>
        <taxon>Bacteria</taxon>
        <taxon>Pseudomonadati</taxon>
        <taxon>Pseudomonadota</taxon>
        <taxon>Alphaproteobacteria</taxon>
        <taxon>Rhodobacterales</taxon>
        <taxon>Paracoccaceae</taxon>
        <taxon>Pseudoprimorskyibacter</taxon>
    </lineage>
</organism>
<evidence type="ECO:0000313" key="8">
    <source>
        <dbReference type="Proteomes" id="UP000244904"/>
    </source>
</evidence>
<dbReference type="GO" id="GO:0003676">
    <property type="term" value="F:nucleic acid binding"/>
    <property type="evidence" value="ECO:0007669"/>
    <property type="project" value="InterPro"/>
</dbReference>